<evidence type="ECO:0000313" key="6">
    <source>
        <dbReference type="EMBL" id="KAK8008056.1"/>
    </source>
</evidence>
<name>A0ABR1RDV6_9PEZI</name>
<dbReference type="InterPro" id="IPR018392">
    <property type="entry name" value="LysM"/>
</dbReference>
<protein>
    <submittedName>
        <fullName evidence="6">Carbohydrate-binding module family 50 protein</fullName>
    </submittedName>
</protein>
<evidence type="ECO:0000256" key="2">
    <source>
        <dbReference type="ARBA" id="ARBA00022729"/>
    </source>
</evidence>
<keyword evidence="2" id="KW-0732">Signal</keyword>
<keyword evidence="7" id="KW-1185">Reference proteome</keyword>
<feature type="domain" description="LysM" evidence="5">
    <location>
        <begin position="60"/>
        <end position="106"/>
    </location>
</feature>
<reference evidence="6 7" key="1">
    <citation type="submission" date="2023-01" db="EMBL/GenBank/DDBJ databases">
        <title>Analysis of 21 Apiospora genomes using comparative genomics revels a genus with tremendous synthesis potential of carbohydrate active enzymes and secondary metabolites.</title>
        <authorList>
            <person name="Sorensen T."/>
        </authorList>
    </citation>
    <scope>NUCLEOTIDE SEQUENCE [LARGE SCALE GENOMIC DNA]</scope>
    <source>
        <strain evidence="6 7">CBS 20057</strain>
    </source>
</reference>
<evidence type="ECO:0000256" key="3">
    <source>
        <dbReference type="ARBA" id="ARBA00023026"/>
    </source>
</evidence>
<evidence type="ECO:0000313" key="7">
    <source>
        <dbReference type="Proteomes" id="UP001396898"/>
    </source>
</evidence>
<sequence>MVNNCDAITKAHGITLARILAWSLMVRVICDGLWTTPTRASPSVLTAAPIQDGMIGTCRTFHFVQKDQTCVTITALYKISLSSFMGWNPAVGSTCQGLWAKTYLYLRGLVVMKRRVLLPEK</sequence>
<proteinExistence type="inferred from homology"/>
<dbReference type="InterPro" id="IPR036779">
    <property type="entry name" value="LysM_dom_sf"/>
</dbReference>
<dbReference type="InterPro" id="IPR052210">
    <property type="entry name" value="LysM1-like"/>
</dbReference>
<comment type="similarity">
    <text evidence="4">Belongs to the secreted LysM effector family.</text>
</comment>
<dbReference type="Gene3D" id="3.10.350.10">
    <property type="entry name" value="LysM domain"/>
    <property type="match status" value="1"/>
</dbReference>
<dbReference type="PANTHER" id="PTHR34997:SF2">
    <property type="entry name" value="LYSM DOMAIN-CONTAINING PROTEIN-RELATED"/>
    <property type="match status" value="1"/>
</dbReference>
<comment type="caution">
    <text evidence="6">The sequence shown here is derived from an EMBL/GenBank/DDBJ whole genome shotgun (WGS) entry which is preliminary data.</text>
</comment>
<organism evidence="6 7">
    <name type="scientific">Apiospora marii</name>
    <dbReference type="NCBI Taxonomy" id="335849"/>
    <lineage>
        <taxon>Eukaryota</taxon>
        <taxon>Fungi</taxon>
        <taxon>Dikarya</taxon>
        <taxon>Ascomycota</taxon>
        <taxon>Pezizomycotina</taxon>
        <taxon>Sordariomycetes</taxon>
        <taxon>Xylariomycetidae</taxon>
        <taxon>Amphisphaeriales</taxon>
        <taxon>Apiosporaceae</taxon>
        <taxon>Apiospora</taxon>
    </lineage>
</organism>
<evidence type="ECO:0000259" key="5">
    <source>
        <dbReference type="PROSITE" id="PS51782"/>
    </source>
</evidence>
<accession>A0ABR1RDV6</accession>
<dbReference type="CDD" id="cd00118">
    <property type="entry name" value="LysM"/>
    <property type="match status" value="1"/>
</dbReference>
<dbReference type="PROSITE" id="PS51782">
    <property type="entry name" value="LYSM"/>
    <property type="match status" value="1"/>
</dbReference>
<keyword evidence="1" id="KW-0147">Chitin-binding</keyword>
<evidence type="ECO:0000256" key="1">
    <source>
        <dbReference type="ARBA" id="ARBA00022669"/>
    </source>
</evidence>
<dbReference type="EMBL" id="JAQQWI010000016">
    <property type="protein sequence ID" value="KAK8008056.1"/>
    <property type="molecule type" value="Genomic_DNA"/>
</dbReference>
<evidence type="ECO:0000256" key="4">
    <source>
        <dbReference type="ARBA" id="ARBA00044955"/>
    </source>
</evidence>
<gene>
    <name evidence="6" type="ORF">PG991_010607</name>
</gene>
<dbReference type="SUPFAM" id="SSF54106">
    <property type="entry name" value="LysM domain"/>
    <property type="match status" value="1"/>
</dbReference>
<dbReference type="Proteomes" id="UP001396898">
    <property type="component" value="Unassembled WGS sequence"/>
</dbReference>
<dbReference type="PANTHER" id="PTHR34997">
    <property type="entry name" value="AM15"/>
    <property type="match status" value="1"/>
</dbReference>
<keyword evidence="3" id="KW-0843">Virulence</keyword>